<dbReference type="GeneID" id="63833395"/>
<comment type="caution">
    <text evidence="2">The sequence shown here is derived from an EMBL/GenBank/DDBJ whole genome shotgun (WGS) entry which is preliminary data.</text>
</comment>
<reference evidence="2" key="1">
    <citation type="journal article" date="2020" name="Phytopathology">
        <title>Genome sequence of the chestnut blight fungus Cryphonectria parasitica EP155: A fundamental resource for an archetypical invasive plant pathogen.</title>
        <authorList>
            <person name="Crouch J.A."/>
            <person name="Dawe A."/>
            <person name="Aerts A."/>
            <person name="Barry K."/>
            <person name="Churchill A.C.L."/>
            <person name="Grimwood J."/>
            <person name="Hillman B."/>
            <person name="Milgroom M.G."/>
            <person name="Pangilinan J."/>
            <person name="Smith M."/>
            <person name="Salamov A."/>
            <person name="Schmutz J."/>
            <person name="Yadav J."/>
            <person name="Grigoriev I.V."/>
            <person name="Nuss D."/>
        </authorList>
    </citation>
    <scope>NUCLEOTIDE SEQUENCE</scope>
    <source>
        <strain evidence="2">EP155</strain>
    </source>
</reference>
<name>A0A9P5CU11_CRYP1</name>
<dbReference type="PANTHER" id="PTHR12905">
    <property type="entry name" value="METALLOPHOSPHOESTERASE"/>
    <property type="match status" value="1"/>
</dbReference>
<dbReference type="SUPFAM" id="SSF56300">
    <property type="entry name" value="Metallo-dependent phosphatases"/>
    <property type="match status" value="1"/>
</dbReference>
<dbReference type="Gene3D" id="3.60.21.10">
    <property type="match status" value="1"/>
</dbReference>
<proteinExistence type="predicted"/>
<evidence type="ECO:0000313" key="2">
    <source>
        <dbReference type="EMBL" id="KAF3771199.1"/>
    </source>
</evidence>
<dbReference type="PANTHER" id="PTHR12905:SF16">
    <property type="entry name" value="SER_THR PROTEIN PHOSPHATASE FAMILY PROTEIN (AFU_ORTHOLOGUE AFUA_1G06000)"/>
    <property type="match status" value="1"/>
</dbReference>
<organism evidence="2 3">
    <name type="scientific">Cryphonectria parasitica (strain ATCC 38755 / EP155)</name>
    <dbReference type="NCBI Taxonomy" id="660469"/>
    <lineage>
        <taxon>Eukaryota</taxon>
        <taxon>Fungi</taxon>
        <taxon>Dikarya</taxon>
        <taxon>Ascomycota</taxon>
        <taxon>Pezizomycotina</taxon>
        <taxon>Sordariomycetes</taxon>
        <taxon>Sordariomycetidae</taxon>
        <taxon>Diaporthales</taxon>
        <taxon>Cryphonectriaceae</taxon>
        <taxon>Cryphonectria-Endothia species complex</taxon>
        <taxon>Cryphonectria</taxon>
    </lineage>
</organism>
<dbReference type="EMBL" id="MU032344">
    <property type="protein sequence ID" value="KAF3771199.1"/>
    <property type="molecule type" value="Genomic_DNA"/>
</dbReference>
<dbReference type="InterPro" id="IPR029052">
    <property type="entry name" value="Metallo-depent_PP-like"/>
</dbReference>
<dbReference type="OrthoDB" id="630188at2759"/>
<protein>
    <submittedName>
        <fullName evidence="2">Metallo-dependent phosphatase</fullName>
    </submittedName>
</protein>
<dbReference type="Proteomes" id="UP000803844">
    <property type="component" value="Unassembled WGS sequence"/>
</dbReference>
<evidence type="ECO:0000313" key="3">
    <source>
        <dbReference type="Proteomes" id="UP000803844"/>
    </source>
</evidence>
<gene>
    <name evidence="2" type="ORF">M406DRAFT_244573</name>
</gene>
<accession>A0A9P5CU11</accession>
<evidence type="ECO:0000259" key="1">
    <source>
        <dbReference type="Pfam" id="PF00149"/>
    </source>
</evidence>
<feature type="domain" description="Calcineurin-like phosphoesterase" evidence="1">
    <location>
        <begin position="15"/>
        <end position="218"/>
    </location>
</feature>
<dbReference type="InterPro" id="IPR051693">
    <property type="entry name" value="UPF0046_metallophosphoest"/>
</dbReference>
<keyword evidence="3" id="KW-1185">Reference proteome</keyword>
<dbReference type="InterPro" id="IPR004843">
    <property type="entry name" value="Calcineurin-like_PHP"/>
</dbReference>
<dbReference type="RefSeq" id="XP_040782160.1">
    <property type="nucleotide sequence ID" value="XM_040916266.1"/>
</dbReference>
<sequence>MYDGPSRTQRYRRTRFVCVSDTHNQTPKLPRGDVLIHAGDLTNQGSLSELSKTVKWLERADFEAKIVVAGNHDVTLDKQFYNEHGSYFHKQTPQSPDECLDLLRSSPSITYLNHSSATVQLTRSPALPVSFSVFGSPYSPRSGMWAFGYDKTTCAEQAAGDDLWSAIPLDTDLVITHTPPWGHCDESTSRRRAMGCEDLRRALWRVRPKLAVCGHVHEGRGVQRVRWDVLGTSAAPYAELGSDRWEDPGAALLHGSKKLSLVDLTARGGWKRPLDNDGSPLRRGAPAERHPQDGFCKHLVDGSVTTLPGFGTRGIGGNPEVSVRCDRNALCCRLGRKETCVINCAIAATNWPHEGGKRFNKPIVVDLDLPVMQD</sequence>
<dbReference type="GO" id="GO:0016787">
    <property type="term" value="F:hydrolase activity"/>
    <property type="evidence" value="ECO:0007669"/>
    <property type="project" value="InterPro"/>
</dbReference>
<dbReference type="CDD" id="cd07379">
    <property type="entry name" value="MPP_239FB"/>
    <property type="match status" value="1"/>
</dbReference>
<dbReference type="Pfam" id="PF00149">
    <property type="entry name" value="Metallophos"/>
    <property type="match status" value="1"/>
</dbReference>
<dbReference type="AlphaFoldDB" id="A0A9P5CU11"/>